<evidence type="ECO:0000256" key="5">
    <source>
        <dbReference type="ARBA" id="ARBA00022990"/>
    </source>
</evidence>
<keyword evidence="8" id="KW-0539">Nucleus</keyword>
<accession>A0A423X0J4</accession>
<comment type="catalytic activity">
    <reaction evidence="9">
        <text>L-lysyl-[histone] + acetyl-CoA = N(6)-acetyl-L-lysyl-[histone] + CoA + H(+)</text>
        <dbReference type="Rhea" id="RHEA:21992"/>
        <dbReference type="Rhea" id="RHEA-COMP:9845"/>
        <dbReference type="Rhea" id="RHEA-COMP:11338"/>
        <dbReference type="ChEBI" id="CHEBI:15378"/>
        <dbReference type="ChEBI" id="CHEBI:29969"/>
        <dbReference type="ChEBI" id="CHEBI:57287"/>
        <dbReference type="ChEBI" id="CHEBI:57288"/>
        <dbReference type="ChEBI" id="CHEBI:61930"/>
        <dbReference type="EC" id="2.3.1.48"/>
    </reaction>
    <physiologicalReaction direction="left-to-right" evidence="9">
        <dbReference type="Rhea" id="RHEA:21993"/>
    </physiologicalReaction>
</comment>
<evidence type="ECO:0000256" key="2">
    <source>
        <dbReference type="ARBA" id="ARBA00013184"/>
    </source>
</evidence>
<dbReference type="EC" id="2.3.1.48" evidence="2"/>
<dbReference type="PANTHER" id="PTHR31571:SF2">
    <property type="entry name" value="HISTONE ACETYLTRANSFERASE RTT109"/>
    <property type="match status" value="1"/>
</dbReference>
<dbReference type="PANTHER" id="PTHR31571">
    <property type="entry name" value="ALTERED INHERITANCE OF MITOCHONDRIA PROTEIN 6"/>
    <property type="match status" value="1"/>
</dbReference>
<feature type="region of interest" description="Disordered" evidence="10">
    <location>
        <begin position="38"/>
        <end position="63"/>
    </location>
</feature>
<feature type="compositionally biased region" description="Polar residues" evidence="10">
    <location>
        <begin position="647"/>
        <end position="668"/>
    </location>
</feature>
<evidence type="ECO:0000256" key="8">
    <source>
        <dbReference type="ARBA" id="ARBA00023242"/>
    </source>
</evidence>
<keyword evidence="12" id="KW-1185">Reference proteome</keyword>
<feature type="region of interest" description="Disordered" evidence="10">
    <location>
        <begin position="604"/>
        <end position="688"/>
    </location>
</feature>
<dbReference type="InParanoid" id="A0A423X0J4"/>
<feature type="compositionally biased region" description="Low complexity" evidence="10">
    <location>
        <begin position="1"/>
        <end position="18"/>
    </location>
</feature>
<dbReference type="OrthoDB" id="3361892at2759"/>
<protein>
    <recommendedName>
        <fullName evidence="2">histone acetyltransferase</fullName>
        <ecNumber evidence="2">2.3.1.48</ecNumber>
    </recommendedName>
</protein>
<dbReference type="GO" id="GO:0006974">
    <property type="term" value="P:DNA damage response"/>
    <property type="evidence" value="ECO:0007669"/>
    <property type="project" value="UniProtKB-KW"/>
</dbReference>
<dbReference type="STRING" id="1230097.A0A423X0J4"/>
<keyword evidence="6" id="KW-0805">Transcription regulation</keyword>
<organism evidence="11 12">
    <name type="scientific">Cytospora leucostoma</name>
    <dbReference type="NCBI Taxonomy" id="1230097"/>
    <lineage>
        <taxon>Eukaryota</taxon>
        <taxon>Fungi</taxon>
        <taxon>Dikarya</taxon>
        <taxon>Ascomycota</taxon>
        <taxon>Pezizomycotina</taxon>
        <taxon>Sordariomycetes</taxon>
        <taxon>Sordariomycetidae</taxon>
        <taxon>Diaporthales</taxon>
        <taxon>Cytosporaceae</taxon>
        <taxon>Cytospora</taxon>
    </lineage>
</organism>
<feature type="compositionally biased region" description="Polar residues" evidence="10">
    <location>
        <begin position="620"/>
        <end position="632"/>
    </location>
</feature>
<keyword evidence="4" id="KW-0227">DNA damage</keyword>
<keyword evidence="7" id="KW-0804">Transcription</keyword>
<dbReference type="SMART" id="SM01250">
    <property type="entry name" value="KAT11"/>
    <property type="match status" value="1"/>
</dbReference>
<evidence type="ECO:0000256" key="1">
    <source>
        <dbReference type="ARBA" id="ARBA00004123"/>
    </source>
</evidence>
<comment type="caution">
    <text evidence="11">The sequence shown here is derived from an EMBL/GenBank/DDBJ whole genome shotgun (WGS) entry which is preliminary data.</text>
</comment>
<feature type="region of interest" description="Disordered" evidence="10">
    <location>
        <begin position="1"/>
        <end position="20"/>
    </location>
</feature>
<dbReference type="InterPro" id="IPR016849">
    <property type="entry name" value="Rtt109"/>
</dbReference>
<dbReference type="PROSITE" id="PS51728">
    <property type="entry name" value="RTT109_HAT"/>
    <property type="match status" value="1"/>
</dbReference>
<evidence type="ECO:0000256" key="3">
    <source>
        <dbReference type="ARBA" id="ARBA00022679"/>
    </source>
</evidence>
<keyword evidence="5" id="KW-0007">Acetylation</keyword>
<feature type="region of interest" description="Disordered" evidence="10">
    <location>
        <begin position="379"/>
        <end position="450"/>
    </location>
</feature>
<evidence type="ECO:0000313" key="11">
    <source>
        <dbReference type="EMBL" id="ROW09277.1"/>
    </source>
</evidence>
<dbReference type="EMBL" id="LKEB01000031">
    <property type="protein sequence ID" value="ROW09277.1"/>
    <property type="molecule type" value="Genomic_DNA"/>
</dbReference>
<dbReference type="Proteomes" id="UP000285146">
    <property type="component" value="Unassembled WGS sequence"/>
</dbReference>
<feature type="compositionally biased region" description="Low complexity" evidence="10">
    <location>
        <begin position="83"/>
        <end position="93"/>
    </location>
</feature>
<dbReference type="AlphaFoldDB" id="A0A423X0J4"/>
<dbReference type="GO" id="GO:0005634">
    <property type="term" value="C:nucleus"/>
    <property type="evidence" value="ECO:0007669"/>
    <property type="project" value="UniProtKB-SubCell"/>
</dbReference>
<evidence type="ECO:0000256" key="6">
    <source>
        <dbReference type="ARBA" id="ARBA00023015"/>
    </source>
</evidence>
<keyword evidence="3" id="KW-0808">Transferase</keyword>
<reference evidence="11 12" key="1">
    <citation type="submission" date="2015-09" db="EMBL/GenBank/DDBJ databases">
        <title>Host preference determinants of Valsa canker pathogens revealed by comparative genomics.</title>
        <authorList>
            <person name="Yin Z."/>
            <person name="Huang L."/>
        </authorList>
    </citation>
    <scope>NUCLEOTIDE SEQUENCE [LARGE SCALE GENOMIC DNA]</scope>
    <source>
        <strain evidence="11 12">SXYLt</strain>
    </source>
</reference>
<comment type="subcellular location">
    <subcellularLocation>
        <location evidence="1">Nucleus</location>
    </subcellularLocation>
</comment>
<name>A0A423X0J4_9PEZI</name>
<evidence type="ECO:0000256" key="9">
    <source>
        <dbReference type="ARBA" id="ARBA00048940"/>
    </source>
</evidence>
<dbReference type="InterPro" id="IPR013178">
    <property type="entry name" value="Histone_AcTrfase_Rtt109/CBP"/>
</dbReference>
<evidence type="ECO:0000256" key="4">
    <source>
        <dbReference type="ARBA" id="ARBA00022763"/>
    </source>
</evidence>
<dbReference type="GO" id="GO:0032931">
    <property type="term" value="F:histone H3K56 acetyltransferase activity"/>
    <property type="evidence" value="ECO:0007669"/>
    <property type="project" value="TreeGrafter"/>
</dbReference>
<feature type="region of interest" description="Disordered" evidence="10">
    <location>
        <begin position="83"/>
        <end position="115"/>
    </location>
</feature>
<evidence type="ECO:0000256" key="7">
    <source>
        <dbReference type="ARBA" id="ARBA00023163"/>
    </source>
</evidence>
<proteinExistence type="predicted"/>
<dbReference type="Pfam" id="PF08214">
    <property type="entry name" value="HAT_KAT11"/>
    <property type="match status" value="1"/>
</dbReference>
<feature type="compositionally biased region" description="Low complexity" evidence="10">
    <location>
        <begin position="101"/>
        <end position="115"/>
    </location>
</feature>
<gene>
    <name evidence="11" type="ORF">VPNG_05825</name>
</gene>
<evidence type="ECO:0000313" key="12">
    <source>
        <dbReference type="Proteomes" id="UP000285146"/>
    </source>
</evidence>
<feature type="compositionally biased region" description="Low complexity" evidence="10">
    <location>
        <begin position="381"/>
        <end position="396"/>
    </location>
</feature>
<evidence type="ECO:0000256" key="10">
    <source>
        <dbReference type="SAM" id="MobiDB-lite"/>
    </source>
</evidence>
<sequence>MFSSAASPSTPASKQQQQCSTALLDKLGKALPKGYKFTINHLSTPPTRTDALYSPPPDARPDRTYRESHFLAISIDATSKLSLSSSSTSTPGLSVPPSPSTPGRTNDNNNNSTATSSNQVLVLGIEVYVFTTAWSTTVFVSKADSTGYLSLLDLPKGAPSPIREISSAFVSYLVQERRRNNVQTVVSLFARAQNQYLFPGSVENPHKHVLDDRGLVKWWCRVLNSVMEGQGTHEDTIFRPSNKRGDWEQMKGYLVVPGVDAYELRAFLPRTPTTPSNWVLGHPLERISHFAREYDWVPPRCLVPKFPDDPKSRFRDELDLEASKSARYEEQGLWRNIETMEQFWDMMAYRQECSSGHMTGFIWVVLEPYGWAQQNEITVASPTESSSTPGSSFDTTRMSQPSTPPKRRGVLTASTTPKTSPLKMVATPGSTQLTPTKQSPSKGVSGAMGRKKVLKGPIHSRMPRVKRHARNYLPDIPVTTSYYYWPPGGRGTRIVAETDYRRSVDLLTKLDFETLELATTSTRRWINEVGGGQKWALEVVGRRQITNIPVAPAAIAINNMTNLVRKKQRPAGVSVATEAGVEHSSGPASAVAATQLDVTVLTPRRKLPNEARGPVPTPPSTAGTETGLNATANILVPRKKRKEPTPEDSSPGNGSSAPTKSDGAQLSSEAPAVNVLAGDSVRKRAKTS</sequence>
<feature type="compositionally biased region" description="Polar residues" evidence="10">
    <location>
        <begin position="428"/>
        <end position="442"/>
    </location>
</feature>
<dbReference type="InterPro" id="IPR051236">
    <property type="entry name" value="HAT_RTT109-like"/>
</dbReference>
<dbReference type="GO" id="GO:0006355">
    <property type="term" value="P:regulation of DNA-templated transcription"/>
    <property type="evidence" value="ECO:0007669"/>
    <property type="project" value="InterPro"/>
</dbReference>